<dbReference type="NCBIfam" id="TIGR00254">
    <property type="entry name" value="GGDEF"/>
    <property type="match status" value="1"/>
</dbReference>
<gene>
    <name evidence="4" type="ORF">HZF05_18895</name>
</gene>
<keyword evidence="5" id="KW-1185">Reference proteome</keyword>
<dbReference type="InterPro" id="IPR029787">
    <property type="entry name" value="Nucleotide_cyclase"/>
</dbReference>
<proteinExistence type="predicted"/>
<dbReference type="EMBL" id="JACEIB010000027">
    <property type="protein sequence ID" value="MBA2936155.1"/>
    <property type="molecule type" value="Genomic_DNA"/>
</dbReference>
<dbReference type="SUPFAM" id="SSF55073">
    <property type="entry name" value="Nucleotide cyclase"/>
    <property type="match status" value="1"/>
</dbReference>
<dbReference type="AlphaFoldDB" id="A0A838LBR5"/>
<evidence type="ECO:0000256" key="2">
    <source>
        <dbReference type="ARBA" id="ARBA00034247"/>
    </source>
</evidence>
<dbReference type="Gene3D" id="3.30.70.270">
    <property type="match status" value="1"/>
</dbReference>
<feature type="domain" description="GGDEF" evidence="3">
    <location>
        <begin position="145"/>
        <end position="276"/>
    </location>
</feature>
<evidence type="ECO:0000313" key="5">
    <source>
        <dbReference type="Proteomes" id="UP000570166"/>
    </source>
</evidence>
<dbReference type="InterPro" id="IPR000160">
    <property type="entry name" value="GGDEF_dom"/>
</dbReference>
<dbReference type="InterPro" id="IPR050469">
    <property type="entry name" value="Diguanylate_Cyclase"/>
</dbReference>
<protein>
    <recommendedName>
        <fullName evidence="1">diguanylate cyclase</fullName>
        <ecNumber evidence="1">2.7.7.65</ecNumber>
    </recommendedName>
</protein>
<dbReference type="GO" id="GO:0052621">
    <property type="term" value="F:diguanylate cyclase activity"/>
    <property type="evidence" value="ECO:0007669"/>
    <property type="project" value="UniProtKB-EC"/>
</dbReference>
<sequence>MRLSRSRAWALLGAGLVATIVIDHVTGPQVNVVILYLGLACFGSWCLGERVGLGIGAVSVVMLGHINGFGAPGQVAAIKPVALAWNMIGRSLSMTVMVALASGLRHSLDHARWSATTDPLTGVLNKAGFNRRLRALISHAQRRQESVVLAYVDLDGFKGVNDGFGHAAGDTLLCDFAEKGADAIRAHDLFARIGGDEFVTLMTVPNCGQGDVAAEALHYRLSRILRDTGYAVTCSMGAMVVEANKIASTNRLIEAADGLMYEVKKSGKNALRVARLDLQPTITELPARPMPDRRLATQEGMADAA</sequence>
<reference evidence="4 5" key="1">
    <citation type="submission" date="2020-07" db="EMBL/GenBank/DDBJ databases">
        <authorList>
            <person name="Sun Q."/>
        </authorList>
    </citation>
    <scope>NUCLEOTIDE SEQUENCE [LARGE SCALE GENOMIC DNA]</scope>
    <source>
        <strain evidence="4 5">CGMCC 1.13654</strain>
    </source>
</reference>
<dbReference type="PROSITE" id="PS50887">
    <property type="entry name" value="GGDEF"/>
    <property type="match status" value="1"/>
</dbReference>
<dbReference type="Pfam" id="PF00990">
    <property type="entry name" value="GGDEF"/>
    <property type="match status" value="1"/>
</dbReference>
<comment type="catalytic activity">
    <reaction evidence="2">
        <text>2 GTP = 3',3'-c-di-GMP + 2 diphosphate</text>
        <dbReference type="Rhea" id="RHEA:24898"/>
        <dbReference type="ChEBI" id="CHEBI:33019"/>
        <dbReference type="ChEBI" id="CHEBI:37565"/>
        <dbReference type="ChEBI" id="CHEBI:58805"/>
        <dbReference type="EC" id="2.7.7.65"/>
    </reaction>
</comment>
<name>A0A838LBR5_9SPHN</name>
<dbReference type="PANTHER" id="PTHR45138:SF9">
    <property type="entry name" value="DIGUANYLATE CYCLASE DGCM-RELATED"/>
    <property type="match status" value="1"/>
</dbReference>
<accession>A0A838LBR5</accession>
<dbReference type="PANTHER" id="PTHR45138">
    <property type="entry name" value="REGULATORY COMPONENTS OF SENSORY TRANSDUCTION SYSTEM"/>
    <property type="match status" value="1"/>
</dbReference>
<dbReference type="SMART" id="SM00267">
    <property type="entry name" value="GGDEF"/>
    <property type="match status" value="1"/>
</dbReference>
<dbReference type="InterPro" id="IPR043128">
    <property type="entry name" value="Rev_trsase/Diguanyl_cyclase"/>
</dbReference>
<dbReference type="Proteomes" id="UP000570166">
    <property type="component" value="Unassembled WGS sequence"/>
</dbReference>
<evidence type="ECO:0000259" key="3">
    <source>
        <dbReference type="PROSITE" id="PS50887"/>
    </source>
</evidence>
<organism evidence="4 5">
    <name type="scientific">Sphingomonas chungangi</name>
    <dbReference type="NCBI Taxonomy" id="2683589"/>
    <lineage>
        <taxon>Bacteria</taxon>
        <taxon>Pseudomonadati</taxon>
        <taxon>Pseudomonadota</taxon>
        <taxon>Alphaproteobacteria</taxon>
        <taxon>Sphingomonadales</taxon>
        <taxon>Sphingomonadaceae</taxon>
        <taxon>Sphingomonas</taxon>
    </lineage>
</organism>
<comment type="caution">
    <text evidence="4">The sequence shown here is derived from an EMBL/GenBank/DDBJ whole genome shotgun (WGS) entry which is preliminary data.</text>
</comment>
<dbReference type="RefSeq" id="WP_160364037.1">
    <property type="nucleotide sequence ID" value="NZ_JACEIB010000027.1"/>
</dbReference>
<evidence type="ECO:0000313" key="4">
    <source>
        <dbReference type="EMBL" id="MBA2936155.1"/>
    </source>
</evidence>
<evidence type="ECO:0000256" key="1">
    <source>
        <dbReference type="ARBA" id="ARBA00012528"/>
    </source>
</evidence>
<dbReference type="CDD" id="cd01949">
    <property type="entry name" value="GGDEF"/>
    <property type="match status" value="1"/>
</dbReference>
<dbReference type="EC" id="2.7.7.65" evidence="1"/>